<dbReference type="InterPro" id="IPR001412">
    <property type="entry name" value="aa-tRNA-synth_I_CS"/>
</dbReference>
<dbReference type="InterPro" id="IPR015413">
    <property type="entry name" value="Methionyl/Leucyl_tRNA_Synth"/>
</dbReference>
<dbReference type="Gene3D" id="1.10.287.10">
    <property type="entry name" value="S15/NS1, RNA-binding"/>
    <property type="match status" value="3"/>
</dbReference>
<comment type="catalytic activity">
    <reaction evidence="13">
        <text>tRNA(Met) + L-methionine + ATP = L-methionyl-tRNA(Met) + AMP + diphosphate</text>
        <dbReference type="Rhea" id="RHEA:13481"/>
        <dbReference type="Rhea" id="RHEA-COMP:9667"/>
        <dbReference type="Rhea" id="RHEA-COMP:9698"/>
        <dbReference type="ChEBI" id="CHEBI:30616"/>
        <dbReference type="ChEBI" id="CHEBI:33019"/>
        <dbReference type="ChEBI" id="CHEBI:57844"/>
        <dbReference type="ChEBI" id="CHEBI:78442"/>
        <dbReference type="ChEBI" id="CHEBI:78530"/>
        <dbReference type="ChEBI" id="CHEBI:456215"/>
        <dbReference type="EC" id="6.1.1.10"/>
    </reaction>
</comment>
<dbReference type="InterPro" id="IPR009068">
    <property type="entry name" value="uS15_NS1_RNA-bd_sf"/>
</dbReference>
<dbReference type="EMBL" id="GIIL01003713">
    <property type="protein sequence ID" value="NOV47439.1"/>
    <property type="molecule type" value="Transcribed_RNA"/>
</dbReference>
<dbReference type="GO" id="GO:0006431">
    <property type="term" value="P:methionyl-tRNA aminoacylation"/>
    <property type="evidence" value="ECO:0007669"/>
    <property type="project" value="InterPro"/>
</dbReference>
<dbReference type="SUPFAM" id="SSF47060">
    <property type="entry name" value="S15/NS1 RNA-binding domain"/>
    <property type="match status" value="3"/>
</dbReference>
<protein>
    <recommendedName>
        <fullName evidence="4">Methionine--tRNA ligase, cytoplasmic</fullName>
        <ecNumber evidence="3">6.1.1.10</ecNumber>
    </recommendedName>
    <alternativeName>
        <fullName evidence="12">Methionyl-tRNA synthetase</fullName>
    </alternativeName>
</protein>
<dbReference type="SUPFAM" id="SSF52374">
    <property type="entry name" value="Nucleotidylyl transferase"/>
    <property type="match status" value="1"/>
</dbReference>
<feature type="domain" description="WHEP-TRS" evidence="16">
    <location>
        <begin position="874"/>
        <end position="930"/>
    </location>
</feature>
<evidence type="ECO:0000256" key="13">
    <source>
        <dbReference type="ARBA" id="ARBA00047364"/>
    </source>
</evidence>
<dbReference type="PANTHER" id="PTHR45765">
    <property type="entry name" value="METHIONINE--TRNA LIGASE"/>
    <property type="match status" value="1"/>
</dbReference>
<dbReference type="Pfam" id="PF19303">
    <property type="entry name" value="Anticodon_3"/>
    <property type="match status" value="1"/>
</dbReference>
<evidence type="ECO:0000256" key="9">
    <source>
        <dbReference type="ARBA" id="ARBA00022884"/>
    </source>
</evidence>
<dbReference type="AlphaFoldDB" id="A0A6M2DMB8"/>
<dbReference type="InterPro" id="IPR023458">
    <property type="entry name" value="Met-tRNA_ligase_1"/>
</dbReference>
<organism evidence="17">
    <name type="scientific">Xenopsylla cheopis</name>
    <name type="common">Oriental rat flea</name>
    <name type="synonym">Pulex cheopis</name>
    <dbReference type="NCBI Taxonomy" id="163159"/>
    <lineage>
        <taxon>Eukaryota</taxon>
        <taxon>Metazoa</taxon>
        <taxon>Ecdysozoa</taxon>
        <taxon>Arthropoda</taxon>
        <taxon>Hexapoda</taxon>
        <taxon>Insecta</taxon>
        <taxon>Pterygota</taxon>
        <taxon>Neoptera</taxon>
        <taxon>Endopterygota</taxon>
        <taxon>Siphonaptera</taxon>
        <taxon>Pulicidae</taxon>
        <taxon>Xenopsyllinae</taxon>
        <taxon>Xenopsylla</taxon>
    </lineage>
</organism>
<keyword evidence="9" id="KW-0694">RNA-binding</keyword>
<keyword evidence="7 14" id="KW-0547">Nucleotide-binding</keyword>
<dbReference type="CDD" id="cd00939">
    <property type="entry name" value="MetRS_RNA"/>
    <property type="match status" value="3"/>
</dbReference>
<evidence type="ECO:0000259" key="15">
    <source>
        <dbReference type="PROSITE" id="PS50405"/>
    </source>
</evidence>
<evidence type="ECO:0000256" key="1">
    <source>
        <dbReference type="ARBA" id="ARBA00004496"/>
    </source>
</evidence>
<dbReference type="FunFam" id="2.20.28.20:FF:000001">
    <property type="entry name" value="Methionine--tRNA ligase"/>
    <property type="match status" value="1"/>
</dbReference>
<dbReference type="GO" id="GO:0003723">
    <property type="term" value="F:RNA binding"/>
    <property type="evidence" value="ECO:0007669"/>
    <property type="project" value="UniProtKB-KW"/>
</dbReference>
<evidence type="ECO:0000256" key="14">
    <source>
        <dbReference type="RuleBase" id="RU363039"/>
    </source>
</evidence>
<dbReference type="InterPro" id="IPR036282">
    <property type="entry name" value="Glutathione-S-Trfase_C_sf"/>
</dbReference>
<dbReference type="InterPro" id="IPR033911">
    <property type="entry name" value="MetRS_core"/>
</dbReference>
<dbReference type="InterPro" id="IPR000738">
    <property type="entry name" value="WHEP-TRS_dom"/>
</dbReference>
<dbReference type="Gene3D" id="3.40.50.620">
    <property type="entry name" value="HUPs"/>
    <property type="match status" value="1"/>
</dbReference>
<evidence type="ECO:0000259" key="16">
    <source>
        <dbReference type="PROSITE" id="PS51185"/>
    </source>
</evidence>
<dbReference type="PROSITE" id="PS51185">
    <property type="entry name" value="WHEP_TRS_2"/>
    <property type="match status" value="3"/>
</dbReference>
<name>A0A6M2DMB8_XENCH</name>
<dbReference type="GO" id="GO:0005524">
    <property type="term" value="F:ATP binding"/>
    <property type="evidence" value="ECO:0007669"/>
    <property type="project" value="UniProtKB-KW"/>
</dbReference>
<keyword evidence="10 14" id="KW-0648">Protein biosynthesis</keyword>
<dbReference type="InterPro" id="IPR014729">
    <property type="entry name" value="Rossmann-like_a/b/a_fold"/>
</dbReference>
<dbReference type="GO" id="GO:0004825">
    <property type="term" value="F:methionine-tRNA ligase activity"/>
    <property type="evidence" value="ECO:0007669"/>
    <property type="project" value="UniProtKB-EC"/>
</dbReference>
<dbReference type="InterPro" id="IPR014758">
    <property type="entry name" value="Met-tRNA_synth"/>
</dbReference>
<evidence type="ECO:0000256" key="7">
    <source>
        <dbReference type="ARBA" id="ARBA00022741"/>
    </source>
</evidence>
<dbReference type="PROSITE" id="PS00178">
    <property type="entry name" value="AA_TRNA_LIGASE_I"/>
    <property type="match status" value="1"/>
</dbReference>
<evidence type="ECO:0000256" key="3">
    <source>
        <dbReference type="ARBA" id="ARBA00012838"/>
    </source>
</evidence>
<comment type="subcellular location">
    <subcellularLocation>
        <location evidence="1">Cytoplasm</location>
    </subcellularLocation>
</comment>
<dbReference type="InterPro" id="IPR009080">
    <property type="entry name" value="tRNAsynth_Ia_anticodon-bd"/>
</dbReference>
<dbReference type="Pfam" id="PF09334">
    <property type="entry name" value="tRNA-synt_1g"/>
    <property type="match status" value="1"/>
</dbReference>
<dbReference type="CDD" id="cd00814">
    <property type="entry name" value="MetRS_core"/>
    <property type="match status" value="1"/>
</dbReference>
<dbReference type="PRINTS" id="PR01041">
    <property type="entry name" value="TRNASYNTHMET"/>
</dbReference>
<dbReference type="GO" id="GO:0005829">
    <property type="term" value="C:cytosol"/>
    <property type="evidence" value="ECO:0007669"/>
    <property type="project" value="TreeGrafter"/>
</dbReference>
<dbReference type="Gene3D" id="2.20.28.20">
    <property type="entry name" value="Methionyl-tRNA synthetase, Zn-domain"/>
    <property type="match status" value="1"/>
</dbReference>
<dbReference type="CDD" id="cd07957">
    <property type="entry name" value="Anticodon_Ia_Met"/>
    <property type="match status" value="1"/>
</dbReference>
<dbReference type="SUPFAM" id="SSF47323">
    <property type="entry name" value="Anticodon-binding domain of a subclass of class I aminoacyl-tRNA synthetases"/>
    <property type="match status" value="1"/>
</dbReference>
<dbReference type="EC" id="6.1.1.10" evidence="3"/>
<feature type="domain" description="GST C-terminal" evidence="15">
    <location>
        <begin position="40"/>
        <end position="181"/>
    </location>
</feature>
<dbReference type="NCBIfam" id="TIGR00398">
    <property type="entry name" value="metG"/>
    <property type="match status" value="1"/>
</dbReference>
<dbReference type="SUPFAM" id="SSF47616">
    <property type="entry name" value="GST C-terminal domain-like"/>
    <property type="match status" value="1"/>
</dbReference>
<evidence type="ECO:0000256" key="12">
    <source>
        <dbReference type="ARBA" id="ARBA00030904"/>
    </source>
</evidence>
<sequence>MAKLIIKTNENNPLAFKLLVASIFGNKDVEILNVKSSDINTESRLPILIINDDCSTEIFSSNSAACYLFDKFCNDTTWLEWEAINLLPVLVNKSIDIKDKQILELLKYLDISLKSKFLCGDNITVCDVCIFATLSGDDLPQEFQAFPNLLRWYNTILNLPQVKLASSKLNIKSLSFKNVKIPFLPNSNPLRTESISSCRTPVSTTDHVSPDEIQFAKDAWKHNDISLKKSSRTILPIPGEKNILITSALPYVNNVPHLGNIIGCVLSADIFARYCRLCNYNTLFVCGTDEYGTATETKALSEGLTPKQICDKYFDIHNSIYRWFGIGFDYFGRTTTKEQTEIAQDIFLKLNDKNLIKTETVEQLLCTVCNRYLADRFVEGTCPFPECGYEDARGDQCDGCGKLVNATELIKPRCKVCSNTPVIRNSTQFFLRLPEIEESLKKWVEKSQVGWTNNAKVITQSWLKEGLKDRCITRDLKWGVQVPLKGYEDKVFYVWFDAPIGYMSITSRYTKEWKKWWKPSQDAPVTLYQFMAKDNVPFHSVMFPATLIGLDDGYTMVSHIMATEYLNYEDGKFSKSRGVGVFGNDAQDTGIASDIWRFYLASARPEGQDSSFSWSDLITRNNSELLNNLGNFINRALMFAQNNFGGCIPQMVLNDDDLTLLALCNRDLKAYISCMEKAKMRDGIRHMLSISRHGNLFMQTQQPWVLLKKGTDADKARAGTIIGVCCNMSYLLALLMHPFMPEISRNLLHQMNMPLGCLKAEQPVINIMVTAGHKLGEIRPLFTKLDQALIDQFKAKYGGNQKSNTSQSNQSGAMSKEDLEKAIKIQGEKVRTLKASSDKTVWQPEVTILLQLKKQLESVNNSNVSSANNATLNSKVELEKAIQLQGDKVRKLKASGVEKSAWQPEVKILLDLKKQLANVGSSMSTDGDKVTESAAQLEEAIKNQGNKVRSLKASGLEKSAVQPEINILLDLKKRLSQLISKSK</sequence>
<evidence type="ECO:0000256" key="5">
    <source>
        <dbReference type="ARBA" id="ARBA00022490"/>
    </source>
</evidence>
<dbReference type="HAMAP" id="MF_00098">
    <property type="entry name" value="Met_tRNA_synth_type1"/>
    <property type="match status" value="1"/>
</dbReference>
<accession>A0A6M2DMB8</accession>
<dbReference type="PANTHER" id="PTHR45765:SF1">
    <property type="entry name" value="METHIONINE--TRNA LIGASE, CYTOPLASMIC"/>
    <property type="match status" value="1"/>
</dbReference>
<dbReference type="NCBIfam" id="NF001100">
    <property type="entry name" value="PRK00133.1"/>
    <property type="match status" value="1"/>
</dbReference>
<dbReference type="Gene3D" id="1.10.730.10">
    <property type="entry name" value="Isoleucyl-tRNA Synthetase, Domain 1"/>
    <property type="match status" value="1"/>
</dbReference>
<proteinExistence type="inferred from homology"/>
<dbReference type="SMART" id="SM00991">
    <property type="entry name" value="WHEP-TRS"/>
    <property type="match status" value="3"/>
</dbReference>
<dbReference type="FunFam" id="1.10.287.10:FF:000014">
    <property type="entry name" value="Methionyl-tRNA synthetase"/>
    <property type="match status" value="2"/>
</dbReference>
<evidence type="ECO:0000256" key="11">
    <source>
        <dbReference type="ARBA" id="ARBA00023146"/>
    </source>
</evidence>
<dbReference type="PROSITE" id="PS50405">
    <property type="entry name" value="GST_CTER"/>
    <property type="match status" value="1"/>
</dbReference>
<evidence type="ECO:0000256" key="2">
    <source>
        <dbReference type="ARBA" id="ARBA00005594"/>
    </source>
</evidence>
<dbReference type="InterPro" id="IPR041872">
    <property type="entry name" value="Anticodon_Met"/>
</dbReference>
<dbReference type="Gene3D" id="3.40.30.10">
    <property type="entry name" value="Glutaredoxin"/>
    <property type="match status" value="1"/>
</dbReference>
<keyword evidence="11 14" id="KW-0030">Aminoacyl-tRNA synthetase</keyword>
<dbReference type="GO" id="GO:0017101">
    <property type="term" value="C:aminoacyl-tRNA synthetase multienzyme complex"/>
    <property type="evidence" value="ECO:0007669"/>
    <property type="project" value="UniProtKB-ARBA"/>
</dbReference>
<evidence type="ECO:0000313" key="17">
    <source>
        <dbReference type="EMBL" id="NOV47439.1"/>
    </source>
</evidence>
<reference evidence="17" key="1">
    <citation type="submission" date="2020-03" db="EMBL/GenBank/DDBJ databases">
        <title>Transcriptomic Profiling of the Digestive Tract of the Rat Flea, Xenopsylla cheopis, Following Blood Feeding and Infection with Yersinia pestis.</title>
        <authorList>
            <person name="Bland D.M."/>
            <person name="Martens C.A."/>
            <person name="Virtaneva K."/>
            <person name="Kanakabandi K."/>
            <person name="Long D."/>
            <person name="Rosenke R."/>
            <person name="Saturday G.A."/>
            <person name="Hoyt F.H."/>
            <person name="Bruno D.P."/>
            <person name="Ribeiro J.M.C."/>
            <person name="Hinnebusch J."/>
        </authorList>
    </citation>
    <scope>NUCLEOTIDE SEQUENCE</scope>
</reference>
<keyword evidence="8 14" id="KW-0067">ATP-binding</keyword>
<dbReference type="Pfam" id="PF00043">
    <property type="entry name" value="GST_C"/>
    <property type="match status" value="1"/>
</dbReference>
<dbReference type="Pfam" id="PF00458">
    <property type="entry name" value="WHEP-TRS"/>
    <property type="match status" value="3"/>
</dbReference>
<feature type="domain" description="WHEP-TRS" evidence="16">
    <location>
        <begin position="933"/>
        <end position="983"/>
    </location>
</feature>
<dbReference type="Gene3D" id="1.20.1050.10">
    <property type="match status" value="1"/>
</dbReference>
<dbReference type="InterPro" id="IPR010987">
    <property type="entry name" value="Glutathione-S-Trfase_C-like"/>
</dbReference>
<evidence type="ECO:0000256" key="8">
    <source>
        <dbReference type="ARBA" id="ARBA00022840"/>
    </source>
</evidence>
<dbReference type="InterPro" id="IPR004046">
    <property type="entry name" value="GST_C"/>
</dbReference>
<keyword evidence="5" id="KW-0963">Cytoplasm</keyword>
<evidence type="ECO:0000256" key="4">
    <source>
        <dbReference type="ARBA" id="ARBA00018335"/>
    </source>
</evidence>
<feature type="domain" description="WHEP-TRS" evidence="16">
    <location>
        <begin position="815"/>
        <end position="870"/>
    </location>
</feature>
<dbReference type="SUPFAM" id="SSF57770">
    <property type="entry name" value="Methionyl-tRNA synthetase (MetRS), Zn-domain"/>
    <property type="match status" value="1"/>
</dbReference>
<evidence type="ECO:0000256" key="6">
    <source>
        <dbReference type="ARBA" id="ARBA00022598"/>
    </source>
</evidence>
<dbReference type="InterPro" id="IPR029038">
    <property type="entry name" value="MetRS_Zn"/>
</dbReference>
<evidence type="ECO:0000256" key="10">
    <source>
        <dbReference type="ARBA" id="ARBA00022917"/>
    </source>
</evidence>
<keyword evidence="6 14" id="KW-0436">Ligase</keyword>
<comment type="similarity">
    <text evidence="2 14">Belongs to the class-I aminoacyl-tRNA synthetase family.</text>
</comment>